<proteinExistence type="predicted"/>
<name>A0A3S9V7J9_9BACL</name>
<dbReference type="RefSeq" id="WP_127005076.1">
    <property type="nucleotide sequence ID" value="NZ_CP034346.1"/>
</dbReference>
<dbReference type="PANTHER" id="PTHR10509:SF14">
    <property type="entry name" value="CAFFEOYL-COA O-METHYLTRANSFERASE 3-RELATED"/>
    <property type="match status" value="1"/>
</dbReference>
<dbReference type="Proteomes" id="UP000270678">
    <property type="component" value="Chromosome"/>
</dbReference>
<organism evidence="4 5">
    <name type="scientific">Paenibacillus lutimineralis</name>
    <dbReference type="NCBI Taxonomy" id="2707005"/>
    <lineage>
        <taxon>Bacteria</taxon>
        <taxon>Bacillati</taxon>
        <taxon>Bacillota</taxon>
        <taxon>Bacilli</taxon>
        <taxon>Bacillales</taxon>
        <taxon>Paenibacillaceae</taxon>
        <taxon>Paenibacillus</taxon>
    </lineage>
</organism>
<dbReference type="KEGG" id="plut:EI981_27650"/>
<keyword evidence="2 4" id="KW-0808">Transferase</keyword>
<keyword evidence="1 4" id="KW-0489">Methyltransferase</keyword>
<dbReference type="InterPro" id="IPR050362">
    <property type="entry name" value="Cation-dep_OMT"/>
</dbReference>
<evidence type="ECO:0000256" key="2">
    <source>
        <dbReference type="ARBA" id="ARBA00022679"/>
    </source>
</evidence>
<dbReference type="GO" id="GO:0008757">
    <property type="term" value="F:S-adenosylmethionine-dependent methyltransferase activity"/>
    <property type="evidence" value="ECO:0007669"/>
    <property type="project" value="TreeGrafter"/>
</dbReference>
<dbReference type="SUPFAM" id="SSF53335">
    <property type="entry name" value="S-adenosyl-L-methionine-dependent methyltransferases"/>
    <property type="match status" value="1"/>
</dbReference>
<dbReference type="GO" id="GO:0032259">
    <property type="term" value="P:methylation"/>
    <property type="evidence" value="ECO:0007669"/>
    <property type="project" value="UniProtKB-KW"/>
</dbReference>
<dbReference type="OrthoDB" id="9799672at2"/>
<dbReference type="PROSITE" id="PS51682">
    <property type="entry name" value="SAM_OMT_I"/>
    <property type="match status" value="1"/>
</dbReference>
<keyword evidence="5" id="KW-1185">Reference proteome</keyword>
<keyword evidence="3" id="KW-0949">S-adenosyl-L-methionine</keyword>
<sequence length="225" mass="25280">MNVHQAKVWEEVDQYITEHLIPHDPILERTLAANRLAQLPLYDVTPTQGKLLNLFVQMKGAKRILEIGTLGAYSTIWMARALPSDGKIVTLELDPFHAQVAEANLSFAQLSHMVELRVGEALQQLAQMADEGVEAFDFIFIDADKPNNSKYLQWALHFSHPGTVIIGDNVIRDGEIINEQSEDDRVQGVRQFYDLLAEEPRITATAIQTVGSKGYDGFMMGIVRY</sequence>
<dbReference type="EMBL" id="CP034346">
    <property type="protein sequence ID" value="AZS18502.1"/>
    <property type="molecule type" value="Genomic_DNA"/>
</dbReference>
<dbReference type="AlphaFoldDB" id="A0A3S9V7J9"/>
<dbReference type="Gene3D" id="3.40.50.150">
    <property type="entry name" value="Vaccinia Virus protein VP39"/>
    <property type="match status" value="1"/>
</dbReference>
<evidence type="ECO:0000256" key="1">
    <source>
        <dbReference type="ARBA" id="ARBA00022603"/>
    </source>
</evidence>
<evidence type="ECO:0000256" key="3">
    <source>
        <dbReference type="ARBA" id="ARBA00022691"/>
    </source>
</evidence>
<dbReference type="Pfam" id="PF01596">
    <property type="entry name" value="Methyltransf_3"/>
    <property type="match status" value="1"/>
</dbReference>
<dbReference type="InterPro" id="IPR029063">
    <property type="entry name" value="SAM-dependent_MTases_sf"/>
</dbReference>
<reference evidence="5" key="1">
    <citation type="submission" date="2018-12" db="EMBL/GenBank/DDBJ databases">
        <title>Complete genome sequence of Paenibacillus sp. MBLB1234.</title>
        <authorList>
            <person name="Nam Y.-D."/>
            <person name="Kang J."/>
            <person name="Chung W.-H."/>
            <person name="Park Y.S."/>
        </authorList>
    </citation>
    <scope>NUCLEOTIDE SEQUENCE [LARGE SCALE GENOMIC DNA]</scope>
    <source>
        <strain evidence="5">MBLB1234</strain>
    </source>
</reference>
<gene>
    <name evidence="4" type="ORF">EI981_27650</name>
</gene>
<dbReference type="InterPro" id="IPR002935">
    <property type="entry name" value="SAM_O-MeTrfase"/>
</dbReference>
<evidence type="ECO:0000313" key="5">
    <source>
        <dbReference type="Proteomes" id="UP000270678"/>
    </source>
</evidence>
<accession>A0A3S9V7J9</accession>
<dbReference type="GO" id="GO:0008171">
    <property type="term" value="F:O-methyltransferase activity"/>
    <property type="evidence" value="ECO:0007669"/>
    <property type="project" value="InterPro"/>
</dbReference>
<dbReference type="PANTHER" id="PTHR10509">
    <property type="entry name" value="O-METHYLTRANSFERASE-RELATED"/>
    <property type="match status" value="1"/>
</dbReference>
<evidence type="ECO:0000313" key="4">
    <source>
        <dbReference type="EMBL" id="AZS18502.1"/>
    </source>
</evidence>
<protein>
    <submittedName>
        <fullName evidence="4">O-methyltransferase</fullName>
    </submittedName>
</protein>